<dbReference type="eggNOG" id="COG5319">
    <property type="taxonomic scope" value="Bacteria"/>
</dbReference>
<evidence type="ECO:0000313" key="2">
    <source>
        <dbReference type="Proteomes" id="UP000009134"/>
    </source>
</evidence>
<accession>Q2G6S3</accession>
<dbReference type="Proteomes" id="UP000009134">
    <property type="component" value="Chromosome"/>
</dbReference>
<dbReference type="Pfam" id="PF06676">
    <property type="entry name" value="DUF1178"/>
    <property type="match status" value="1"/>
</dbReference>
<dbReference type="KEGG" id="nar:Saro_2011"/>
<reference evidence="2" key="1">
    <citation type="submission" date="2006-01" db="EMBL/GenBank/DDBJ databases">
        <title>Complete sequence of Novosphingobium aromaticivorans DSM 12444.</title>
        <authorList>
            <consortium name="US DOE Joint Genome Institute"/>
            <person name="Copeland A."/>
            <person name="Lucas S."/>
            <person name="Lapidus A."/>
            <person name="Barry K."/>
            <person name="Detter J.C."/>
            <person name="Glavina T."/>
            <person name="Hammon N."/>
            <person name="Israni S."/>
            <person name="Pitluck S."/>
            <person name="Chain P."/>
            <person name="Malfatti S."/>
            <person name="Shin M."/>
            <person name="Vergez L."/>
            <person name="Schmutz J."/>
            <person name="Larimer F."/>
            <person name="Land M."/>
            <person name="Kyrpides N."/>
            <person name="Ivanova N."/>
            <person name="Fredrickson J."/>
            <person name="Balkwill D."/>
            <person name="Romine M.F."/>
            <person name="Richardson P."/>
        </authorList>
    </citation>
    <scope>NUCLEOTIDE SEQUENCE [LARGE SCALE GENOMIC DNA]</scope>
    <source>
        <strain evidence="2">ATCC 700278 / DSM 12444 / CCUG 56034 / CIP 105152 / NBRC 16084 / F199</strain>
    </source>
</reference>
<dbReference type="HOGENOM" id="CLU_112041_1_0_5"/>
<gene>
    <name evidence="1" type="ordered locus">Saro_2011</name>
</gene>
<dbReference type="EMBL" id="CP000248">
    <property type="protein sequence ID" value="ABD26450.1"/>
    <property type="molecule type" value="Genomic_DNA"/>
</dbReference>
<proteinExistence type="predicted"/>
<sequence length="159" mass="16744">MIVFDLQCGPMGHRFEGWFGSSTDFDDQCARGLVSCPTCGSPEVTKAVMAPNVGRKGNQLPAVPRGGAEVAPQAATNAPLPPEAVAMLKAVAAMQAEAIKSSTWVGENFADDARAMHYGEKDTVAIHGKATLDEARELVEEGIPVAPLLFPVVPPEETN</sequence>
<protein>
    <submittedName>
        <fullName evidence="1">Uncharacterized protein</fullName>
    </submittedName>
</protein>
<dbReference type="InterPro" id="IPR009562">
    <property type="entry name" value="DUF1178"/>
</dbReference>
<keyword evidence="2" id="KW-1185">Reference proteome</keyword>
<dbReference type="AlphaFoldDB" id="Q2G6S3"/>
<dbReference type="STRING" id="279238.Saro_2011"/>
<name>Q2G6S3_NOVAD</name>
<evidence type="ECO:0000313" key="1">
    <source>
        <dbReference type="EMBL" id="ABD26450.1"/>
    </source>
</evidence>
<dbReference type="PIRSF" id="PIRSF032131">
    <property type="entry name" value="UCP032131"/>
    <property type="match status" value="1"/>
</dbReference>
<dbReference type="RefSeq" id="WP_011445659.1">
    <property type="nucleotide sequence ID" value="NC_007794.1"/>
</dbReference>
<organism evidence="1 2">
    <name type="scientific">Novosphingobium aromaticivorans (strain ATCC 700278 / DSM 12444 / CCUG 56034 / CIP 105152 / NBRC 16084 / F199)</name>
    <dbReference type="NCBI Taxonomy" id="279238"/>
    <lineage>
        <taxon>Bacteria</taxon>
        <taxon>Pseudomonadati</taxon>
        <taxon>Pseudomonadota</taxon>
        <taxon>Alphaproteobacteria</taxon>
        <taxon>Sphingomonadales</taxon>
        <taxon>Sphingomonadaceae</taxon>
        <taxon>Novosphingobium</taxon>
    </lineage>
</organism>